<name>A0A8J3B4Z2_9BACI</name>
<comment type="caution">
    <text evidence="7">The sequence shown here is derived from an EMBL/GenBank/DDBJ whole genome shotgun (WGS) entry which is preliminary data.</text>
</comment>
<evidence type="ECO:0000256" key="6">
    <source>
        <dbReference type="ARBA" id="ARBA00024207"/>
    </source>
</evidence>
<keyword evidence="2" id="KW-1277">Toxin-antitoxin system</keyword>
<dbReference type="GO" id="GO:0110001">
    <property type="term" value="C:toxin-antitoxin complex"/>
    <property type="evidence" value="ECO:0007669"/>
    <property type="project" value="InterPro"/>
</dbReference>
<accession>A0A8J3B4Z2</accession>
<evidence type="ECO:0000313" key="7">
    <source>
        <dbReference type="EMBL" id="GGJ95988.1"/>
    </source>
</evidence>
<evidence type="ECO:0000256" key="2">
    <source>
        <dbReference type="ARBA" id="ARBA00022649"/>
    </source>
</evidence>
<dbReference type="PANTHER" id="PTHR34139">
    <property type="entry name" value="UPF0331 PROTEIN MJ0127"/>
    <property type="match status" value="1"/>
</dbReference>
<gene>
    <name evidence="7" type="ORF">GCM10007043_07260</name>
</gene>
<dbReference type="InterPro" id="IPR037038">
    <property type="entry name" value="HepT-like_sf"/>
</dbReference>
<dbReference type="GO" id="GO:0016787">
    <property type="term" value="F:hydrolase activity"/>
    <property type="evidence" value="ECO:0007669"/>
    <property type="project" value="UniProtKB-KW"/>
</dbReference>
<dbReference type="GO" id="GO:0000166">
    <property type="term" value="F:nucleotide binding"/>
    <property type="evidence" value="ECO:0007669"/>
    <property type="project" value="UniProtKB-KW"/>
</dbReference>
<sequence length="116" mass="13918">MKDRDRLWHILEAIERIEKYLVYGEEQFRQSELIQTWIVHHLQIIGEAVRMLSKSFRDAHPEVEWNKIIGMRNILVHEYFGIDSDIVWRVVNTELPNLKKKVKTFIQEVSESKDGE</sequence>
<evidence type="ECO:0000256" key="1">
    <source>
        <dbReference type="ARBA" id="ARBA00022553"/>
    </source>
</evidence>
<evidence type="ECO:0000256" key="4">
    <source>
        <dbReference type="ARBA" id="ARBA00022741"/>
    </source>
</evidence>
<comment type="similarity">
    <text evidence="6">Belongs to the HepT RNase toxin family.</text>
</comment>
<reference evidence="7" key="2">
    <citation type="submission" date="2020-09" db="EMBL/GenBank/DDBJ databases">
        <authorList>
            <person name="Sun Q."/>
            <person name="Ohkuma M."/>
        </authorList>
    </citation>
    <scope>NUCLEOTIDE SEQUENCE</scope>
    <source>
        <strain evidence="7">JCM 14719</strain>
    </source>
</reference>
<keyword evidence="8" id="KW-1185">Reference proteome</keyword>
<reference evidence="7" key="1">
    <citation type="journal article" date="2014" name="Int. J. Syst. Evol. Microbiol.">
        <title>Complete genome sequence of Corynebacterium casei LMG S-19264T (=DSM 44701T), isolated from a smear-ripened cheese.</title>
        <authorList>
            <consortium name="US DOE Joint Genome Institute (JGI-PGF)"/>
            <person name="Walter F."/>
            <person name="Albersmeier A."/>
            <person name="Kalinowski J."/>
            <person name="Ruckert C."/>
        </authorList>
    </citation>
    <scope>NUCLEOTIDE SEQUENCE</scope>
    <source>
        <strain evidence="7">JCM 14719</strain>
    </source>
</reference>
<organism evidence="7 8">
    <name type="scientific">Calditerricola satsumensis</name>
    <dbReference type="NCBI Taxonomy" id="373054"/>
    <lineage>
        <taxon>Bacteria</taxon>
        <taxon>Bacillati</taxon>
        <taxon>Bacillota</taxon>
        <taxon>Bacilli</taxon>
        <taxon>Bacillales</taxon>
        <taxon>Bacillaceae</taxon>
        <taxon>Calditerricola</taxon>
    </lineage>
</organism>
<dbReference type="AlphaFoldDB" id="A0A8J3B4Z2"/>
<dbReference type="Gene3D" id="1.20.120.580">
    <property type="entry name" value="bsu32300-like"/>
    <property type="match status" value="1"/>
</dbReference>
<keyword evidence="3" id="KW-0540">Nuclease</keyword>
<protein>
    <submittedName>
        <fullName evidence="7">DUF86 domain-containing protein</fullName>
    </submittedName>
</protein>
<evidence type="ECO:0000256" key="5">
    <source>
        <dbReference type="ARBA" id="ARBA00022801"/>
    </source>
</evidence>
<dbReference type="RefSeq" id="WP_054672771.1">
    <property type="nucleotide sequence ID" value="NZ_BMOF01000009.1"/>
</dbReference>
<evidence type="ECO:0000313" key="8">
    <source>
        <dbReference type="Proteomes" id="UP000637720"/>
    </source>
</evidence>
<dbReference type="InterPro" id="IPR051813">
    <property type="entry name" value="HepT_RNase_toxin"/>
</dbReference>
<dbReference type="Proteomes" id="UP000637720">
    <property type="component" value="Unassembled WGS sequence"/>
</dbReference>
<keyword evidence="4" id="KW-0547">Nucleotide-binding</keyword>
<keyword evidence="1" id="KW-0597">Phosphoprotein</keyword>
<dbReference type="PANTHER" id="PTHR34139:SF1">
    <property type="entry name" value="RNASE MJ1380-RELATED"/>
    <property type="match status" value="1"/>
</dbReference>
<proteinExistence type="inferred from homology"/>
<dbReference type="GO" id="GO:0004540">
    <property type="term" value="F:RNA nuclease activity"/>
    <property type="evidence" value="ECO:0007669"/>
    <property type="project" value="InterPro"/>
</dbReference>
<dbReference type="Pfam" id="PF01934">
    <property type="entry name" value="HepT-like"/>
    <property type="match status" value="1"/>
</dbReference>
<dbReference type="InterPro" id="IPR008201">
    <property type="entry name" value="HepT-like"/>
</dbReference>
<keyword evidence="5" id="KW-0378">Hydrolase</keyword>
<evidence type="ECO:0000256" key="3">
    <source>
        <dbReference type="ARBA" id="ARBA00022722"/>
    </source>
</evidence>
<dbReference type="EMBL" id="BMOF01000009">
    <property type="protein sequence ID" value="GGJ95988.1"/>
    <property type="molecule type" value="Genomic_DNA"/>
</dbReference>